<proteinExistence type="predicted"/>
<accession>A0AAI9HWK2</accession>
<feature type="transmembrane region" description="Helical" evidence="1">
    <location>
        <begin position="49"/>
        <end position="67"/>
    </location>
</feature>
<sequence>MKIILKIGAFLYLIFLLLLINILSTSDYEWMVGDGDVDNLCQLPLGGRYIIEPILILIPCILLFFFERNKKLRWSYVLIVIIYIIWSFFLRFTFC</sequence>
<dbReference type="RefSeq" id="WP_154635564.1">
    <property type="nucleotide sequence ID" value="NZ_CP095443.1"/>
</dbReference>
<reference evidence="3 4" key="1">
    <citation type="submission" date="2021-04" db="EMBL/GenBank/DDBJ databases">
        <title>Determining the burden of carbapenem-resistant Enterobacterales from a tertiary public heath setting in Bangladesh: a clinical, epidemiological, and molecular study.</title>
        <authorList>
            <person name="Farzana R."/>
            <person name="Walsh T.R."/>
        </authorList>
    </citation>
    <scope>NUCLEOTIDE SEQUENCE [LARGE SCALE GENOMIC DNA]</scope>
    <source>
        <strain evidence="3">Dmpro_s316</strain>
        <strain evidence="4">dmpro_s316</strain>
    </source>
</reference>
<dbReference type="EMBL" id="AAZDVE040000001">
    <property type="protein sequence ID" value="EMP9431195.1"/>
    <property type="molecule type" value="Genomic_DNA"/>
</dbReference>
<evidence type="ECO:0000313" key="4">
    <source>
        <dbReference type="Proteomes" id="UP001495779"/>
    </source>
</evidence>
<organism evidence="2">
    <name type="scientific">Providencia stuartii</name>
    <dbReference type="NCBI Taxonomy" id="588"/>
    <lineage>
        <taxon>Bacteria</taxon>
        <taxon>Pseudomonadati</taxon>
        <taxon>Pseudomonadota</taxon>
        <taxon>Gammaproteobacteria</taxon>
        <taxon>Enterobacterales</taxon>
        <taxon>Morganellaceae</taxon>
        <taxon>Providencia</taxon>
    </lineage>
</organism>
<gene>
    <name evidence="2" type="ORF">JRA39_000182</name>
    <name evidence="3" type="ORF">KDV35_02935</name>
</gene>
<evidence type="ECO:0000313" key="2">
    <source>
        <dbReference type="EMBL" id="EMP9431195.1"/>
    </source>
</evidence>
<evidence type="ECO:0000256" key="1">
    <source>
        <dbReference type="SAM" id="Phobius"/>
    </source>
</evidence>
<dbReference type="Proteomes" id="UP001495779">
    <property type="component" value="Unassembled WGS sequence"/>
</dbReference>
<name>A0AAI9HWK2_PROST</name>
<evidence type="ECO:0000313" key="3">
    <source>
        <dbReference type="EMBL" id="MER5075835.1"/>
    </source>
</evidence>
<comment type="caution">
    <text evidence="2">The sequence shown here is derived from an EMBL/GenBank/DDBJ whole genome shotgun (WGS) entry which is preliminary data.</text>
</comment>
<dbReference type="EMBL" id="JAGSRH010000003">
    <property type="protein sequence ID" value="MER5075835.1"/>
    <property type="molecule type" value="Genomic_DNA"/>
</dbReference>
<keyword evidence="1" id="KW-0812">Transmembrane</keyword>
<protein>
    <submittedName>
        <fullName evidence="2">DUF2645 family protein</fullName>
    </submittedName>
</protein>
<keyword evidence="1" id="KW-0472">Membrane</keyword>
<dbReference type="Pfam" id="PF10840">
    <property type="entry name" value="DUF2645"/>
    <property type="match status" value="1"/>
</dbReference>
<reference evidence="2" key="2">
    <citation type="submission" date="2024-02" db="EMBL/GenBank/DDBJ databases">
        <authorList>
            <consortium name="Clinical and Environmental Microbiology Branch: Whole genome sequencing antimicrobial resistance pathogens in the healthcare setting"/>
        </authorList>
    </citation>
    <scope>NUCLEOTIDE SEQUENCE</scope>
    <source>
        <strain evidence="2">2020GO-00142</strain>
    </source>
</reference>
<keyword evidence="1" id="KW-1133">Transmembrane helix</keyword>
<dbReference type="InterPro" id="IPR022553">
    <property type="entry name" value="DUF2645"/>
</dbReference>
<feature type="transmembrane region" description="Helical" evidence="1">
    <location>
        <begin position="74"/>
        <end position="94"/>
    </location>
</feature>
<dbReference type="AlphaFoldDB" id="A0AAI9HWK2"/>